<dbReference type="RefSeq" id="WP_355089980.1">
    <property type="nucleotide sequence ID" value="NZ_JBEXKW010000086.1"/>
</dbReference>
<name>A0ABV3FST2_9NOCA</name>
<protein>
    <submittedName>
        <fullName evidence="1">AAA family ATPase</fullName>
    </submittedName>
</protein>
<organism evidence="1 2">
    <name type="scientific">Nocardia aurea</name>
    <dbReference type="NCBI Taxonomy" id="2144174"/>
    <lineage>
        <taxon>Bacteria</taxon>
        <taxon>Bacillati</taxon>
        <taxon>Actinomycetota</taxon>
        <taxon>Actinomycetes</taxon>
        <taxon>Mycobacteriales</taxon>
        <taxon>Nocardiaceae</taxon>
        <taxon>Nocardia</taxon>
    </lineage>
</organism>
<keyword evidence="2" id="KW-1185">Reference proteome</keyword>
<dbReference type="InterPro" id="IPR027417">
    <property type="entry name" value="P-loop_NTPase"/>
</dbReference>
<gene>
    <name evidence="1" type="ORF">AB0I48_13050</name>
</gene>
<reference evidence="1 2" key="1">
    <citation type="submission" date="2024-06" db="EMBL/GenBank/DDBJ databases">
        <title>The Natural Products Discovery Center: Release of the First 8490 Sequenced Strains for Exploring Actinobacteria Biosynthetic Diversity.</title>
        <authorList>
            <person name="Kalkreuter E."/>
            <person name="Kautsar S.A."/>
            <person name="Yang D."/>
            <person name="Bader C.D."/>
            <person name="Teijaro C.N."/>
            <person name="Fluegel L."/>
            <person name="Davis C.M."/>
            <person name="Simpson J.R."/>
            <person name="Lauterbach L."/>
            <person name="Steele A.D."/>
            <person name="Gui C."/>
            <person name="Meng S."/>
            <person name="Li G."/>
            <person name="Viehrig K."/>
            <person name="Ye F."/>
            <person name="Su P."/>
            <person name="Kiefer A.F."/>
            <person name="Nichols A."/>
            <person name="Cepeda A.J."/>
            <person name="Yan W."/>
            <person name="Fan B."/>
            <person name="Jiang Y."/>
            <person name="Adhikari A."/>
            <person name="Zheng C.-J."/>
            <person name="Schuster L."/>
            <person name="Cowan T.M."/>
            <person name="Smanski M.J."/>
            <person name="Chevrette M.G."/>
            <person name="De Carvalho L.P.S."/>
            <person name="Shen B."/>
        </authorList>
    </citation>
    <scope>NUCLEOTIDE SEQUENCE [LARGE SCALE GENOMIC DNA]</scope>
    <source>
        <strain evidence="1 2">NPDC050403</strain>
    </source>
</reference>
<dbReference type="EMBL" id="JBFAKC010000005">
    <property type="protein sequence ID" value="MEV0708484.1"/>
    <property type="molecule type" value="Genomic_DNA"/>
</dbReference>
<dbReference type="SUPFAM" id="SSF52540">
    <property type="entry name" value="P-loop containing nucleoside triphosphate hydrolases"/>
    <property type="match status" value="1"/>
</dbReference>
<dbReference type="Proteomes" id="UP001551695">
    <property type="component" value="Unassembled WGS sequence"/>
</dbReference>
<sequence>MDKLLVLVNGLPGSGKSTLGRALARTLNARFLSKDVVKEALVACLDDSDDLHALGGIAMDTVWAMAQAIPGTVVIDSWWFTPRDLHFADSGIRRTGASHAVEIWCDVPADLAKARYANRNRARLHRDERRLADDWDTWAAQAAPLELTPTLVVDTTGPVDCARLADRIGIEAVKARRTTTFG</sequence>
<evidence type="ECO:0000313" key="2">
    <source>
        <dbReference type="Proteomes" id="UP001551695"/>
    </source>
</evidence>
<dbReference type="Gene3D" id="3.40.50.300">
    <property type="entry name" value="P-loop containing nucleotide triphosphate hydrolases"/>
    <property type="match status" value="1"/>
</dbReference>
<evidence type="ECO:0000313" key="1">
    <source>
        <dbReference type="EMBL" id="MEV0708484.1"/>
    </source>
</evidence>
<dbReference type="Pfam" id="PF13671">
    <property type="entry name" value="AAA_33"/>
    <property type="match status" value="1"/>
</dbReference>
<proteinExistence type="predicted"/>
<comment type="caution">
    <text evidence="1">The sequence shown here is derived from an EMBL/GenBank/DDBJ whole genome shotgun (WGS) entry which is preliminary data.</text>
</comment>
<accession>A0ABV3FST2</accession>